<keyword evidence="1" id="KW-0378">Hydrolase</keyword>
<gene>
    <name evidence="3" type="ORF">RT97_29845</name>
</gene>
<evidence type="ECO:0000313" key="4">
    <source>
        <dbReference type="Proteomes" id="UP000032067"/>
    </source>
</evidence>
<dbReference type="EMBL" id="JXQQ01000119">
    <property type="protein sequence ID" value="KIQ17789.1"/>
    <property type="molecule type" value="Genomic_DNA"/>
</dbReference>
<name>A0A0D0LGF9_VARPD</name>
<dbReference type="GO" id="GO:0016787">
    <property type="term" value="F:hydrolase activity"/>
    <property type="evidence" value="ECO:0007669"/>
    <property type="project" value="UniProtKB-KW"/>
</dbReference>
<proteinExistence type="predicted"/>
<dbReference type="InterPro" id="IPR029058">
    <property type="entry name" value="AB_hydrolase_fold"/>
</dbReference>
<protein>
    <submittedName>
        <fullName evidence="3">Esterase</fullName>
    </submittedName>
</protein>
<evidence type="ECO:0000256" key="1">
    <source>
        <dbReference type="ARBA" id="ARBA00022801"/>
    </source>
</evidence>
<organism evidence="3 4">
    <name type="scientific">Variovorax paradoxus</name>
    <dbReference type="NCBI Taxonomy" id="34073"/>
    <lineage>
        <taxon>Bacteria</taxon>
        <taxon>Pseudomonadati</taxon>
        <taxon>Pseudomonadota</taxon>
        <taxon>Betaproteobacteria</taxon>
        <taxon>Burkholderiales</taxon>
        <taxon>Comamonadaceae</taxon>
        <taxon>Variovorax</taxon>
    </lineage>
</organism>
<dbReference type="PANTHER" id="PTHR48081">
    <property type="entry name" value="AB HYDROLASE SUPERFAMILY PROTEIN C4A8.06C"/>
    <property type="match status" value="1"/>
</dbReference>
<dbReference type="SUPFAM" id="SSF53474">
    <property type="entry name" value="alpha/beta-Hydrolases"/>
    <property type="match status" value="1"/>
</dbReference>
<dbReference type="AlphaFoldDB" id="A0A0D0LGF9"/>
<dbReference type="OrthoDB" id="9771666at2"/>
<accession>A0A0D0LGF9</accession>
<feature type="domain" description="Carboxylesterase type B" evidence="2">
    <location>
        <begin position="65"/>
        <end position="167"/>
    </location>
</feature>
<dbReference type="PANTHER" id="PTHR48081:SF33">
    <property type="entry name" value="KYNURENINE FORMAMIDASE"/>
    <property type="match status" value="1"/>
</dbReference>
<dbReference type="Pfam" id="PF00135">
    <property type="entry name" value="COesterase"/>
    <property type="match status" value="1"/>
</dbReference>
<dbReference type="InterPro" id="IPR050300">
    <property type="entry name" value="GDXG_lipolytic_enzyme"/>
</dbReference>
<dbReference type="RefSeq" id="WP_042582479.1">
    <property type="nucleotide sequence ID" value="NZ_JXQQ01000119.1"/>
</dbReference>
<dbReference type="InterPro" id="IPR002018">
    <property type="entry name" value="CarbesteraseB"/>
</dbReference>
<evidence type="ECO:0000313" key="3">
    <source>
        <dbReference type="EMBL" id="KIQ17789.1"/>
    </source>
</evidence>
<dbReference type="Gene3D" id="3.40.50.1820">
    <property type="entry name" value="alpha/beta hydrolase"/>
    <property type="match status" value="1"/>
</dbReference>
<dbReference type="Proteomes" id="UP000032067">
    <property type="component" value="Unassembled WGS sequence"/>
</dbReference>
<reference evidence="3 4" key="1">
    <citation type="submission" date="2014-12" db="EMBL/GenBank/DDBJ databases">
        <title>16Stimator: statistical estimation of ribosomal gene copy numbers from draft genome assemblies.</title>
        <authorList>
            <person name="Perisin M.A."/>
            <person name="Vetter M."/>
            <person name="Gilbert J.A."/>
            <person name="Bergelson J."/>
        </authorList>
    </citation>
    <scope>NUCLEOTIDE SEQUENCE [LARGE SCALE GENOMIC DNA]</scope>
    <source>
        <strain evidence="3 4">MEDvA23</strain>
    </source>
</reference>
<evidence type="ECO:0000259" key="2">
    <source>
        <dbReference type="Pfam" id="PF00135"/>
    </source>
</evidence>
<comment type="caution">
    <text evidence="3">The sequence shown here is derived from an EMBL/GenBank/DDBJ whole genome shotgun (WGS) entry which is preliminary data.</text>
</comment>
<sequence>MASYDPAWLEGMYNNLARVKDHPAYFERWTRESAAVRDALPGRIDLRYGKGPNETLDVFPAPVPDAPVLVFIHGGYWRAMDKSQHSFIAPSFNDRGICVVVPNYALCPGPVEAPATVPGILMQMVRALEWTWRHVAAYGGDPSRITVAGHSAGGHMATALLACDWKAVAPDLPAQLVRNALSISGLYDLRPLQRTPFLEHTLKLTDADAHRASPALWPAPPRGQLYAAAGGNESPEFIRHNAMIRDAWGRNTVPVCEVLPGLDHFSVVDAFADPAHALHRHAVQLLEA</sequence>